<dbReference type="OrthoDB" id="674886at2"/>
<keyword evidence="1" id="KW-0732">Signal</keyword>
<dbReference type="AlphaFoldDB" id="A0A2T8HGM3"/>
<name>A0A2T8HGM3_9SPHI</name>
<feature type="signal peptide" evidence="1">
    <location>
        <begin position="1"/>
        <end position="22"/>
    </location>
</feature>
<dbReference type="EMBL" id="QDKG01000005">
    <property type="protein sequence ID" value="PVH24554.1"/>
    <property type="molecule type" value="Genomic_DNA"/>
</dbReference>
<proteinExistence type="predicted"/>
<protein>
    <recommendedName>
        <fullName evidence="4">DUF4249 domain-containing protein</fullName>
    </recommendedName>
</protein>
<feature type="chain" id="PRO_5015618074" description="DUF4249 domain-containing protein" evidence="1">
    <location>
        <begin position="23"/>
        <end position="383"/>
    </location>
</feature>
<evidence type="ECO:0000313" key="3">
    <source>
        <dbReference type="Proteomes" id="UP000245627"/>
    </source>
</evidence>
<evidence type="ECO:0000313" key="2">
    <source>
        <dbReference type="EMBL" id="PVH24554.1"/>
    </source>
</evidence>
<dbReference type="RefSeq" id="WP_116776502.1">
    <property type="nucleotide sequence ID" value="NZ_QDKG01000005.1"/>
</dbReference>
<evidence type="ECO:0000256" key="1">
    <source>
        <dbReference type="SAM" id="SignalP"/>
    </source>
</evidence>
<keyword evidence="3" id="KW-1185">Reference proteome</keyword>
<accession>A0A2T8HGM3</accession>
<dbReference type="Gene3D" id="2.60.40.2340">
    <property type="match status" value="1"/>
</dbReference>
<reference evidence="2 3" key="1">
    <citation type="submission" date="2018-04" db="EMBL/GenBank/DDBJ databases">
        <title>Sphingobacterium cortibacter sp. nov.</title>
        <authorList>
            <person name="Li Y."/>
        </authorList>
    </citation>
    <scope>NUCLEOTIDE SEQUENCE [LARGE SCALE GENOMIC DNA]</scope>
    <source>
        <strain evidence="2 3">2c-3</strain>
    </source>
</reference>
<evidence type="ECO:0008006" key="4">
    <source>
        <dbReference type="Google" id="ProtNLM"/>
    </source>
</evidence>
<sequence length="383" mass="42922">MNTIRIQTVLLCLLLAAMCVLKSCTKNELVPYEREPLNKIQEYKVVNNPQHMMGAIDHETNTIKVFIPYYTNLDFLIANMKLDEGATLLRADSTVINLLEDELDPVAIGDTVKYIVRSAEGQYRTYTLTQEVLPHTDPLAILGYGNQERMGAFNFELHTMEDGDYDINANKIFYLFGNFYSSSSLGKFILTNRATGATHEDYVRIASVTPQAENRYVMTARIASEALYGTYDVTLEHQGRSTILPPVNISYKLNFGPYYSSSAAFAQGDTIVFDAENATFAKPKQLYARVNKSTREGDVPPNFPEDLYGKNLDMKIVSATRSQIKAIFPDIPAGLYKNFQSNVINLFAIYEEEAGFEEGTLFNTEVKIAHPSGLGFSVLPKQP</sequence>
<dbReference type="Proteomes" id="UP000245627">
    <property type="component" value="Unassembled WGS sequence"/>
</dbReference>
<comment type="caution">
    <text evidence="2">The sequence shown here is derived from an EMBL/GenBank/DDBJ whole genome shotgun (WGS) entry which is preliminary data.</text>
</comment>
<organism evidence="2 3">
    <name type="scientific">Sphingobacterium corticibacter</name>
    <dbReference type="NCBI Taxonomy" id="2171749"/>
    <lineage>
        <taxon>Bacteria</taxon>
        <taxon>Pseudomonadati</taxon>
        <taxon>Bacteroidota</taxon>
        <taxon>Sphingobacteriia</taxon>
        <taxon>Sphingobacteriales</taxon>
        <taxon>Sphingobacteriaceae</taxon>
        <taxon>Sphingobacterium</taxon>
    </lineage>
</organism>
<gene>
    <name evidence="2" type="ORF">DC487_13550</name>
</gene>